<reference evidence="1 2" key="1">
    <citation type="submission" date="2014-01" db="EMBL/GenBank/DDBJ databases">
        <authorList>
            <person name="Dobos K."/>
            <person name="Lenaerts A."/>
            <person name="Ordway D."/>
            <person name="DeGroote M.A."/>
            <person name="Parker T."/>
            <person name="Sizemore C."/>
            <person name="Tallon L.J."/>
            <person name="Sadzewicz L.K."/>
            <person name="Sengamalay N."/>
            <person name="Fraser C.M."/>
            <person name="Hine E."/>
            <person name="Shefchek K.A."/>
            <person name="Das S.P."/>
            <person name="Tettelin H."/>
        </authorList>
    </citation>
    <scope>NUCLEOTIDE SEQUENCE [LARGE SCALE GENOMIC DNA]</scope>
    <source>
        <strain evidence="1 2">Harvey</strain>
    </source>
</reference>
<evidence type="ECO:0000313" key="2">
    <source>
        <dbReference type="Proteomes" id="UP000020681"/>
    </source>
</evidence>
<dbReference type="EMBL" id="JAOL01000066">
    <property type="protein sequence ID" value="EUA93103.1"/>
    <property type="molecule type" value="Genomic_DNA"/>
</dbReference>
<sequence length="47" mass="4419">MRVVFGAAVSPLPEVSTDSSAAGAASSLASVLVAESMSLIGASPIGG</sequence>
<evidence type="ECO:0000313" key="1">
    <source>
        <dbReference type="EMBL" id="EUA93103.1"/>
    </source>
</evidence>
<proteinExistence type="predicted"/>
<organism evidence="1 2">
    <name type="scientific">Mycobacterium ulcerans str. Harvey</name>
    <dbReference type="NCBI Taxonomy" id="1299332"/>
    <lineage>
        <taxon>Bacteria</taxon>
        <taxon>Bacillati</taxon>
        <taxon>Actinomycetota</taxon>
        <taxon>Actinomycetes</taxon>
        <taxon>Mycobacteriales</taxon>
        <taxon>Mycobacteriaceae</taxon>
        <taxon>Mycobacterium</taxon>
        <taxon>Mycobacterium ulcerans group</taxon>
    </lineage>
</organism>
<accession>A0ABP3APR3</accession>
<keyword evidence="2" id="KW-1185">Reference proteome</keyword>
<dbReference type="Proteomes" id="UP000020681">
    <property type="component" value="Unassembled WGS sequence"/>
</dbReference>
<comment type="caution">
    <text evidence="1">The sequence shown here is derived from an EMBL/GenBank/DDBJ whole genome shotgun (WGS) entry which is preliminary data.</text>
</comment>
<gene>
    <name evidence="1" type="ORF">I551_0417</name>
</gene>
<name>A0ABP3APR3_MYCUL</name>
<protein>
    <submittedName>
        <fullName evidence="1">Uncharacterized protein</fullName>
    </submittedName>
</protein>